<accession>A0AAN7R0P4</accession>
<feature type="region of interest" description="Disordered" evidence="3">
    <location>
        <begin position="324"/>
        <end position="423"/>
    </location>
</feature>
<feature type="domain" description="FH2" evidence="5">
    <location>
        <begin position="414"/>
        <end position="844"/>
    </location>
</feature>
<dbReference type="InterPro" id="IPR042201">
    <property type="entry name" value="FH2_Formin_sf"/>
</dbReference>
<dbReference type="AlphaFoldDB" id="A0AAN7R0P4"/>
<protein>
    <recommendedName>
        <fullName evidence="2">Formin-like protein</fullName>
    </recommendedName>
</protein>
<feature type="region of interest" description="Disordered" evidence="3">
    <location>
        <begin position="673"/>
        <end position="700"/>
    </location>
</feature>
<feature type="compositionally biased region" description="Polar residues" evidence="3">
    <location>
        <begin position="53"/>
        <end position="62"/>
    </location>
</feature>
<sequence>MERRINGKDVVLMVVLLYALVAGWSEGRRVQVLRPIVLHLGLMMDQQTEPRDASQSALLSKTNPEEATEKMHPQVEQRPLQDCLRQAIPHEFVSPTEDVGSKEWFVECEALSHISRPNIIHARSLEGTLPNPSRDPTSPPPESHAPAPSPDRKSGTLPKAAPAPANLLAPSNSSKPSPDTPEMEEPLHAPPPKSNQRSAKHRHASPPPPDLITKEKKDDNDLMIIVVVVAATAATTFILVALIFLYCLHRQREKLREDHKDDSPLIKLRSNDYGGSSKESNNLGNLNANDFNHRTALNPPPAIHLSKVPEDHVLITPGTYSTETKASTAVPPLKLPPGKVDTASPGLPLQPPPGPPLQPPSGPPLPPPPGPPPPPPPKPRPPPPPMKARPPPVPPTGPSHSRGNSLLSDGDDSNGDPEAPKTKLKPFFWDKVMASPDHEMVWHEIKAGSFQFNEEMMESLFGYTADKKKGDRKKDSSTDNTVQYIQIIDPKKAQNLSILLRALNVTIEEVCGALEEGSKLPVELVQTLLKMAPTTQEELKLRLYSGDLSQLGPAERFLKVLVEVPFAFKRLEALQFMSLAEEEVSTVKESLETLEVACGKLKNSRLFLKLLEAVLKTGNRMNDGTYRGGAQAFKLDTLLKLSDVRGTDGKTTLLHFVVQEIIRSEGVRALRKERQSQRVSSLKSDDSSPNEDSSPESEHLRTLGLQVVSGLSSELEDVKKAAVTDADSLSISVSKLETSLVKACEFLNKEMKSMEDSKFSKSLSGFVERMESEVTRIKEEEKRIAALVESTADYFHGNAGKSEGLRLFVIVKDFLMMLDKVCREVRDSGVLLTRTTKKETSTASTESPSRDNTRPSPIDMRQKLFPAIPNRQMYDSSSDEDAGD</sequence>
<dbReference type="InterPro" id="IPR015425">
    <property type="entry name" value="FH2_Formin"/>
</dbReference>
<evidence type="ECO:0000313" key="6">
    <source>
        <dbReference type="EMBL" id="KAK4787489.1"/>
    </source>
</evidence>
<feature type="compositionally biased region" description="Low complexity" evidence="3">
    <location>
        <begin position="160"/>
        <end position="174"/>
    </location>
</feature>
<dbReference type="PANTHER" id="PTHR23213:SF392">
    <property type="entry name" value="FORMIN-LIKE PROTEIN 3"/>
    <property type="match status" value="1"/>
</dbReference>
<dbReference type="InterPro" id="IPR027643">
    <property type="entry name" value="Formin-like_plant"/>
</dbReference>
<keyword evidence="7" id="KW-1185">Reference proteome</keyword>
<dbReference type="EMBL" id="JAXQNO010000012">
    <property type="protein sequence ID" value="KAK4787489.1"/>
    <property type="molecule type" value="Genomic_DNA"/>
</dbReference>
<dbReference type="PANTHER" id="PTHR23213">
    <property type="entry name" value="FORMIN-RELATED"/>
    <property type="match status" value="1"/>
</dbReference>
<feature type="region of interest" description="Disordered" evidence="3">
    <location>
        <begin position="48"/>
        <end position="77"/>
    </location>
</feature>
<dbReference type="Gene3D" id="1.20.58.2220">
    <property type="entry name" value="Formin, FH2 domain"/>
    <property type="match status" value="1"/>
</dbReference>
<feature type="compositionally biased region" description="Low complexity" evidence="3">
    <location>
        <begin position="281"/>
        <end position="290"/>
    </location>
</feature>
<feature type="compositionally biased region" description="Basic and acidic residues" evidence="3">
    <location>
        <begin position="63"/>
        <end position="75"/>
    </location>
</feature>
<evidence type="ECO:0000256" key="1">
    <source>
        <dbReference type="ARBA" id="ARBA00025793"/>
    </source>
</evidence>
<feature type="region of interest" description="Disordered" evidence="3">
    <location>
        <begin position="835"/>
        <end position="884"/>
    </location>
</feature>
<keyword evidence="4" id="KW-1133">Transmembrane helix</keyword>
<gene>
    <name evidence="6" type="ORF">SAY86_011322</name>
</gene>
<feature type="region of interest" description="Disordered" evidence="3">
    <location>
        <begin position="125"/>
        <end position="215"/>
    </location>
</feature>
<evidence type="ECO:0000256" key="4">
    <source>
        <dbReference type="SAM" id="Phobius"/>
    </source>
</evidence>
<keyword evidence="4" id="KW-0472">Membrane</keyword>
<feature type="region of interest" description="Disordered" evidence="3">
    <location>
        <begin position="256"/>
        <end position="304"/>
    </location>
</feature>
<name>A0AAN7R0P4_TRANT</name>
<organism evidence="6 7">
    <name type="scientific">Trapa natans</name>
    <name type="common">Water chestnut</name>
    <dbReference type="NCBI Taxonomy" id="22666"/>
    <lineage>
        <taxon>Eukaryota</taxon>
        <taxon>Viridiplantae</taxon>
        <taxon>Streptophyta</taxon>
        <taxon>Embryophyta</taxon>
        <taxon>Tracheophyta</taxon>
        <taxon>Spermatophyta</taxon>
        <taxon>Magnoliopsida</taxon>
        <taxon>eudicotyledons</taxon>
        <taxon>Gunneridae</taxon>
        <taxon>Pentapetalae</taxon>
        <taxon>rosids</taxon>
        <taxon>malvids</taxon>
        <taxon>Myrtales</taxon>
        <taxon>Lythraceae</taxon>
        <taxon>Trapa</taxon>
    </lineage>
</organism>
<dbReference type="SUPFAM" id="SSF101447">
    <property type="entry name" value="Formin homology 2 domain (FH2 domain)"/>
    <property type="match status" value="1"/>
</dbReference>
<dbReference type="Proteomes" id="UP001346149">
    <property type="component" value="Unassembled WGS sequence"/>
</dbReference>
<dbReference type="GO" id="GO:0045010">
    <property type="term" value="P:actin nucleation"/>
    <property type="evidence" value="ECO:0007669"/>
    <property type="project" value="InterPro"/>
</dbReference>
<dbReference type="Pfam" id="PF02181">
    <property type="entry name" value="FH2"/>
    <property type="match status" value="1"/>
</dbReference>
<comment type="similarity">
    <text evidence="1">Belongs to the formin-like family. Class-I subfamily.</text>
</comment>
<evidence type="ECO:0000313" key="7">
    <source>
        <dbReference type="Proteomes" id="UP001346149"/>
    </source>
</evidence>
<evidence type="ECO:0000256" key="2">
    <source>
        <dbReference type="RuleBase" id="RU361260"/>
    </source>
</evidence>
<evidence type="ECO:0000256" key="3">
    <source>
        <dbReference type="SAM" id="MobiDB-lite"/>
    </source>
</evidence>
<dbReference type="PROSITE" id="PS51444">
    <property type="entry name" value="FH2"/>
    <property type="match status" value="1"/>
</dbReference>
<reference evidence="6 7" key="1">
    <citation type="journal article" date="2023" name="Hortic Res">
        <title>Pangenome of water caltrop reveals structural variations and asymmetric subgenome divergence after allopolyploidization.</title>
        <authorList>
            <person name="Zhang X."/>
            <person name="Chen Y."/>
            <person name="Wang L."/>
            <person name="Yuan Y."/>
            <person name="Fang M."/>
            <person name="Shi L."/>
            <person name="Lu R."/>
            <person name="Comes H.P."/>
            <person name="Ma Y."/>
            <person name="Chen Y."/>
            <person name="Huang G."/>
            <person name="Zhou Y."/>
            <person name="Zheng Z."/>
            <person name="Qiu Y."/>
        </authorList>
    </citation>
    <scope>NUCLEOTIDE SEQUENCE [LARGE SCALE GENOMIC DNA]</scope>
    <source>
        <strain evidence="6">F231</strain>
    </source>
</reference>
<feature type="compositionally biased region" description="Pro residues" evidence="3">
    <location>
        <begin position="348"/>
        <end position="397"/>
    </location>
</feature>
<keyword evidence="4" id="KW-0812">Transmembrane</keyword>
<proteinExistence type="inferred from homology"/>
<feature type="transmembrane region" description="Helical" evidence="4">
    <location>
        <begin position="222"/>
        <end position="248"/>
    </location>
</feature>
<dbReference type="GO" id="GO:0051015">
    <property type="term" value="F:actin filament binding"/>
    <property type="evidence" value="ECO:0007669"/>
    <property type="project" value="InterPro"/>
</dbReference>
<dbReference type="SMART" id="SM00498">
    <property type="entry name" value="FH2"/>
    <property type="match status" value="1"/>
</dbReference>
<comment type="caution">
    <text evidence="6">The sequence shown here is derived from an EMBL/GenBank/DDBJ whole genome shotgun (WGS) entry which is preliminary data.</text>
</comment>
<evidence type="ECO:0000259" key="5">
    <source>
        <dbReference type="PROSITE" id="PS51444"/>
    </source>
</evidence>
<feature type="compositionally biased region" description="Pro residues" evidence="3">
    <location>
        <begin position="137"/>
        <end position="149"/>
    </location>
</feature>